<keyword evidence="8" id="KW-1185">Reference proteome</keyword>
<evidence type="ECO:0000313" key="8">
    <source>
        <dbReference type="Proteomes" id="UP001529369"/>
    </source>
</evidence>
<dbReference type="InterPro" id="IPR058792">
    <property type="entry name" value="Beta-barrel_RND_2"/>
</dbReference>
<dbReference type="PANTHER" id="PTHR30097:SF15">
    <property type="entry name" value="CATION EFFLUX SYSTEM PROTEIN CUSB"/>
    <property type="match status" value="1"/>
</dbReference>
<evidence type="ECO:0000259" key="4">
    <source>
        <dbReference type="Pfam" id="PF25954"/>
    </source>
</evidence>
<dbReference type="Gene3D" id="2.40.30.170">
    <property type="match status" value="1"/>
</dbReference>
<evidence type="ECO:0000313" key="7">
    <source>
        <dbReference type="EMBL" id="MDN3564691.1"/>
    </source>
</evidence>
<feature type="compositionally biased region" description="Pro residues" evidence="3">
    <location>
        <begin position="41"/>
        <end position="60"/>
    </location>
</feature>
<dbReference type="NCBIfam" id="TIGR01730">
    <property type="entry name" value="RND_mfp"/>
    <property type="match status" value="1"/>
</dbReference>
<dbReference type="Pfam" id="PF25967">
    <property type="entry name" value="RND-MFP_C"/>
    <property type="match status" value="1"/>
</dbReference>
<evidence type="ECO:0000256" key="1">
    <source>
        <dbReference type="ARBA" id="ARBA00009477"/>
    </source>
</evidence>
<gene>
    <name evidence="7" type="ORF">QWZ14_09970</name>
</gene>
<dbReference type="InterPro" id="IPR058647">
    <property type="entry name" value="BSH_CzcB-like"/>
</dbReference>
<protein>
    <submittedName>
        <fullName evidence="7">Efflux RND transporter periplasmic adaptor subunit</fullName>
    </submittedName>
</protein>
<proteinExistence type="inferred from homology"/>
<evidence type="ECO:0000256" key="3">
    <source>
        <dbReference type="SAM" id="MobiDB-lite"/>
    </source>
</evidence>
<evidence type="ECO:0000259" key="5">
    <source>
        <dbReference type="Pfam" id="PF25967"/>
    </source>
</evidence>
<dbReference type="Pfam" id="PF25954">
    <property type="entry name" value="Beta-barrel_RND_2"/>
    <property type="match status" value="1"/>
</dbReference>
<feature type="domain" description="CusB-like beta-barrel" evidence="4">
    <location>
        <begin position="320"/>
        <end position="395"/>
    </location>
</feature>
<dbReference type="PANTHER" id="PTHR30097">
    <property type="entry name" value="CATION EFFLUX SYSTEM PROTEIN CUSB"/>
    <property type="match status" value="1"/>
</dbReference>
<feature type="domain" description="CzcB-like barrel-sandwich hybrid" evidence="6">
    <location>
        <begin position="154"/>
        <end position="317"/>
    </location>
</feature>
<sequence length="470" mass="49697">MNATHLPPAMGNDRQGTHPDRMGPAADPITLPGPGLAHPGLPGPVPPAPAPAGGPAGHPEPPAPRRVWLWVTLGLVAALGGGGYYLYGQHRQAALAIPTSPAASQPEPLSQGEFRLSDTEMRALRIEEMQSRGFRAERVAEGRIAYNEDRSTPVFTPYNGRVVKVNARLGDTLAPGGTLFEVETTDLAGAANDLLSAADAANKARGALDQARREEARQNSLFSARATSQREVEQARVATAAAVADQRSAEATLAAARDKLRVLGRSAEQIARIEQSRMVDAVVPVTAPMGGTVVQRRVGPGQWLSTGATDPVFTIADLSTVWLVAAVREMDAPMIKLGQPVEVSVGALPGRTFDARIATIGAGLDAATRRLTVRAEVQDPEHLLKPEMFATFRIAVGDGQENVGVPVNAIIYRGAEASVWVALDGNRFILRRITPGIRAGDMVEVTEGLKPGDRVVTGGALFIDRAARID</sequence>
<organism evidence="7 8">
    <name type="scientific">Paeniroseomonas aquatica</name>
    <dbReference type="NCBI Taxonomy" id="373043"/>
    <lineage>
        <taxon>Bacteria</taxon>
        <taxon>Pseudomonadati</taxon>
        <taxon>Pseudomonadota</taxon>
        <taxon>Alphaproteobacteria</taxon>
        <taxon>Acetobacterales</taxon>
        <taxon>Acetobacteraceae</taxon>
        <taxon>Paeniroseomonas</taxon>
    </lineage>
</organism>
<accession>A0ABT8A5K9</accession>
<dbReference type="Gene3D" id="2.40.420.20">
    <property type="match status" value="1"/>
</dbReference>
<dbReference type="Pfam" id="PF25973">
    <property type="entry name" value="BSH_CzcB"/>
    <property type="match status" value="1"/>
</dbReference>
<dbReference type="SUPFAM" id="SSF111369">
    <property type="entry name" value="HlyD-like secretion proteins"/>
    <property type="match status" value="1"/>
</dbReference>
<dbReference type="RefSeq" id="WP_290316495.1">
    <property type="nucleotide sequence ID" value="NZ_JAUFPN010000108.1"/>
</dbReference>
<dbReference type="Proteomes" id="UP001529369">
    <property type="component" value="Unassembled WGS sequence"/>
</dbReference>
<reference evidence="8" key="1">
    <citation type="journal article" date="2019" name="Int. J. Syst. Evol. Microbiol.">
        <title>The Global Catalogue of Microorganisms (GCM) 10K type strain sequencing project: providing services to taxonomists for standard genome sequencing and annotation.</title>
        <authorList>
            <consortium name="The Broad Institute Genomics Platform"/>
            <consortium name="The Broad Institute Genome Sequencing Center for Infectious Disease"/>
            <person name="Wu L."/>
            <person name="Ma J."/>
        </authorList>
    </citation>
    <scope>NUCLEOTIDE SEQUENCE [LARGE SCALE GENOMIC DNA]</scope>
    <source>
        <strain evidence="8">CECT 7131</strain>
    </source>
</reference>
<comment type="similarity">
    <text evidence="1">Belongs to the membrane fusion protein (MFP) (TC 8.A.1) family.</text>
</comment>
<dbReference type="InterPro" id="IPR058627">
    <property type="entry name" value="MdtA-like_C"/>
</dbReference>
<feature type="domain" description="Multidrug resistance protein MdtA-like C-terminal permuted SH3" evidence="5">
    <location>
        <begin position="416"/>
        <end position="460"/>
    </location>
</feature>
<evidence type="ECO:0000259" key="6">
    <source>
        <dbReference type="Pfam" id="PF25973"/>
    </source>
</evidence>
<evidence type="ECO:0000256" key="2">
    <source>
        <dbReference type="ARBA" id="ARBA00022448"/>
    </source>
</evidence>
<dbReference type="InterPro" id="IPR051909">
    <property type="entry name" value="MFP_Cation_Efflux"/>
</dbReference>
<feature type="region of interest" description="Disordered" evidence="3">
    <location>
        <begin position="1"/>
        <end position="60"/>
    </location>
</feature>
<comment type="caution">
    <text evidence="7">The sequence shown here is derived from an EMBL/GenBank/DDBJ whole genome shotgun (WGS) entry which is preliminary data.</text>
</comment>
<name>A0ABT8A5K9_9PROT</name>
<dbReference type="InterPro" id="IPR006143">
    <property type="entry name" value="RND_pump_MFP"/>
</dbReference>
<dbReference type="EMBL" id="JAUFPN010000108">
    <property type="protein sequence ID" value="MDN3564691.1"/>
    <property type="molecule type" value="Genomic_DNA"/>
</dbReference>
<keyword evidence="2" id="KW-0813">Transport</keyword>